<evidence type="ECO:0000256" key="1">
    <source>
        <dbReference type="SAM" id="Phobius"/>
    </source>
</evidence>
<reference evidence="2 3" key="1">
    <citation type="submission" date="2019-01" db="EMBL/GenBank/DDBJ databases">
        <title>Cytophagaceae bacterium strain CAR-16.</title>
        <authorList>
            <person name="Chen W.-M."/>
        </authorList>
    </citation>
    <scope>NUCLEOTIDE SEQUENCE [LARGE SCALE GENOMIC DNA]</scope>
    <source>
        <strain evidence="2 3">CAR-16</strain>
    </source>
</reference>
<accession>A0A4Q1BZZ2</accession>
<feature type="transmembrane region" description="Helical" evidence="1">
    <location>
        <begin position="54"/>
        <end position="71"/>
    </location>
</feature>
<evidence type="ECO:0000313" key="3">
    <source>
        <dbReference type="Proteomes" id="UP000289455"/>
    </source>
</evidence>
<protein>
    <submittedName>
        <fullName evidence="2">Uncharacterized protein</fullName>
    </submittedName>
</protein>
<dbReference type="Pfam" id="PF19638">
    <property type="entry name" value="DUF6141"/>
    <property type="match status" value="1"/>
</dbReference>
<dbReference type="EMBL" id="SDHY01000003">
    <property type="protein sequence ID" value="RXK49738.1"/>
    <property type="molecule type" value="Genomic_DNA"/>
</dbReference>
<dbReference type="Proteomes" id="UP000289455">
    <property type="component" value="Unassembled WGS sequence"/>
</dbReference>
<keyword evidence="1" id="KW-0472">Membrane</keyword>
<name>A0A4Q1BZZ2_9BACT</name>
<keyword evidence="1" id="KW-1133">Transmembrane helix</keyword>
<sequence length="169" mass="19778">MSEEQILFTETQRFRKWWIWLILLGVFSSVALGAYRQIQMGIKMGDRPMSDEGIVSLVISIIFIIVLFYVIKLETKITSDGIYLRFFPFHWQFKYYPFENMEKVYVRKYSALLEYGGWGIRYGIFGSGKAFNVSGNQGLQMEMKQGRKVLIGTNKPEELSQILSTVWKK</sequence>
<keyword evidence="1" id="KW-0812">Transmembrane</keyword>
<feature type="transmembrane region" description="Helical" evidence="1">
    <location>
        <begin position="17"/>
        <end position="34"/>
    </location>
</feature>
<dbReference type="RefSeq" id="WP_129026835.1">
    <property type="nucleotide sequence ID" value="NZ_SDHY01000003.1"/>
</dbReference>
<comment type="caution">
    <text evidence="2">The sequence shown here is derived from an EMBL/GenBank/DDBJ whole genome shotgun (WGS) entry which is preliminary data.</text>
</comment>
<gene>
    <name evidence="2" type="ORF">ESB04_06065</name>
</gene>
<dbReference type="InterPro" id="IPR046139">
    <property type="entry name" value="DUF6141"/>
</dbReference>
<dbReference type="AlphaFoldDB" id="A0A4Q1BZZ2"/>
<dbReference type="OrthoDB" id="582675at2"/>
<organism evidence="2 3">
    <name type="scientific">Aquirufa rosea</name>
    <dbReference type="NCBI Taxonomy" id="2509241"/>
    <lineage>
        <taxon>Bacteria</taxon>
        <taxon>Pseudomonadati</taxon>
        <taxon>Bacteroidota</taxon>
        <taxon>Cytophagia</taxon>
        <taxon>Cytophagales</taxon>
        <taxon>Flectobacillaceae</taxon>
        <taxon>Aquirufa</taxon>
    </lineage>
</organism>
<evidence type="ECO:0000313" key="2">
    <source>
        <dbReference type="EMBL" id="RXK49738.1"/>
    </source>
</evidence>
<keyword evidence="3" id="KW-1185">Reference proteome</keyword>
<proteinExistence type="predicted"/>